<protein>
    <submittedName>
        <fullName evidence="6">Uncharacterized protein</fullName>
    </submittedName>
</protein>
<gene>
    <name evidence="6" type="ORF">DH2020_023430</name>
</gene>
<organism evidence="6 7">
    <name type="scientific">Rehmannia glutinosa</name>
    <name type="common">Chinese foxglove</name>
    <dbReference type="NCBI Taxonomy" id="99300"/>
    <lineage>
        <taxon>Eukaryota</taxon>
        <taxon>Viridiplantae</taxon>
        <taxon>Streptophyta</taxon>
        <taxon>Embryophyta</taxon>
        <taxon>Tracheophyta</taxon>
        <taxon>Spermatophyta</taxon>
        <taxon>Magnoliopsida</taxon>
        <taxon>eudicotyledons</taxon>
        <taxon>Gunneridae</taxon>
        <taxon>Pentapetalae</taxon>
        <taxon>asterids</taxon>
        <taxon>lamiids</taxon>
        <taxon>Lamiales</taxon>
        <taxon>Orobanchaceae</taxon>
        <taxon>Rehmannieae</taxon>
        <taxon>Rehmannia</taxon>
    </lineage>
</organism>
<proteinExistence type="inferred from homology"/>
<evidence type="ECO:0000256" key="2">
    <source>
        <dbReference type="ARBA" id="ARBA00022603"/>
    </source>
</evidence>
<keyword evidence="5" id="KW-0460">Magnesium</keyword>
<reference evidence="6 7" key="1">
    <citation type="journal article" date="2021" name="Comput. Struct. Biotechnol. J.">
        <title>De novo genome assembly of the potent medicinal plant Rehmannia glutinosa using nanopore technology.</title>
        <authorList>
            <person name="Ma L."/>
            <person name="Dong C."/>
            <person name="Song C."/>
            <person name="Wang X."/>
            <person name="Zheng X."/>
            <person name="Niu Y."/>
            <person name="Chen S."/>
            <person name="Feng W."/>
        </authorList>
    </citation>
    <scope>NUCLEOTIDE SEQUENCE [LARGE SCALE GENOMIC DNA]</scope>
    <source>
        <strain evidence="6">DH-2019</strain>
    </source>
</reference>
<comment type="caution">
    <text evidence="6">The sequence shown here is derived from an EMBL/GenBank/DDBJ whole genome shotgun (WGS) entry which is preliminary data.</text>
</comment>
<evidence type="ECO:0000256" key="1">
    <source>
        <dbReference type="ARBA" id="ARBA00007967"/>
    </source>
</evidence>
<dbReference type="SUPFAM" id="SSF53335">
    <property type="entry name" value="S-adenosyl-L-methionine-dependent methyltransferases"/>
    <property type="match status" value="1"/>
</dbReference>
<evidence type="ECO:0000256" key="4">
    <source>
        <dbReference type="ARBA" id="ARBA00022723"/>
    </source>
</evidence>
<dbReference type="Gene3D" id="3.40.50.150">
    <property type="entry name" value="Vaccinia Virus protein VP39"/>
    <property type="match status" value="1"/>
</dbReference>
<dbReference type="Pfam" id="PF03492">
    <property type="entry name" value="Methyltransf_7"/>
    <property type="match status" value="1"/>
</dbReference>
<keyword evidence="2" id="KW-0489">Methyltransferase</keyword>
<evidence type="ECO:0000256" key="5">
    <source>
        <dbReference type="ARBA" id="ARBA00022842"/>
    </source>
</evidence>
<evidence type="ECO:0000313" key="7">
    <source>
        <dbReference type="Proteomes" id="UP001318860"/>
    </source>
</evidence>
<name>A0ABR0W9Z5_REHGL</name>
<keyword evidence="3" id="KW-0808">Transferase</keyword>
<evidence type="ECO:0000313" key="6">
    <source>
        <dbReference type="EMBL" id="KAK6143082.1"/>
    </source>
</evidence>
<sequence length="380" mass="43853">MDDNAMRMVAVGEAVQDISYRQSVRQLSDVPHTDDNDRLTGTSMLCTEDGQLISDSIISNNTPLLKEPCSRFHDQDYAEKIKEFQSYVDMKVVIAETLPVLDETLEEMFADNDFNNLFKLLSYDEVIDCNKKRQCLLYGLPASFYSRLFPTKSLHFAYSSYSLHWLSQVPEGLENKNKENIYMARTSPPEVFEAYAKQYERDLSTFLKSRAKEIIAGGRMVLTFVGRSFEDPSCKDDYACFTLLSKTLLDMVVEGLVKMDDLYSFNLPIYTPCKQEVEKVIQNEGSFNLNKMHVFRVRWDAHDDNIVNDDLQENPLFFDKHRSAKLVADCIRAFMEPMVACHFGGSIVDELFRRYAEKLAEHLSIEKSSYFTILISLCRR</sequence>
<dbReference type="InterPro" id="IPR029063">
    <property type="entry name" value="SAM-dependent_MTases_sf"/>
</dbReference>
<dbReference type="InterPro" id="IPR042086">
    <property type="entry name" value="MeTrfase_capping"/>
</dbReference>
<dbReference type="InterPro" id="IPR005299">
    <property type="entry name" value="MeTrfase_7"/>
</dbReference>
<keyword evidence="7" id="KW-1185">Reference proteome</keyword>
<dbReference type="Gene3D" id="1.10.1200.270">
    <property type="entry name" value="Methyltransferase, alpha-helical capping domain"/>
    <property type="match status" value="1"/>
</dbReference>
<keyword evidence="4" id="KW-0479">Metal-binding</keyword>
<dbReference type="Proteomes" id="UP001318860">
    <property type="component" value="Unassembled WGS sequence"/>
</dbReference>
<dbReference type="PANTHER" id="PTHR31009">
    <property type="entry name" value="S-ADENOSYL-L-METHIONINE:CARBOXYL METHYLTRANSFERASE FAMILY PROTEIN"/>
    <property type="match status" value="1"/>
</dbReference>
<accession>A0ABR0W9Z5</accession>
<comment type="similarity">
    <text evidence="1">Belongs to the methyltransferase superfamily. Type-7 methyltransferase family.</text>
</comment>
<dbReference type="EMBL" id="JABTTQ020000013">
    <property type="protein sequence ID" value="KAK6143082.1"/>
    <property type="molecule type" value="Genomic_DNA"/>
</dbReference>
<evidence type="ECO:0000256" key="3">
    <source>
        <dbReference type="ARBA" id="ARBA00022679"/>
    </source>
</evidence>